<evidence type="ECO:0000256" key="7">
    <source>
        <dbReference type="ARBA" id="ARBA00023180"/>
    </source>
</evidence>
<evidence type="ECO:0000259" key="8">
    <source>
        <dbReference type="Pfam" id="PF07156"/>
    </source>
</evidence>
<dbReference type="InterPro" id="IPR010795">
    <property type="entry name" value="Prenylcys_lyase"/>
</dbReference>
<dbReference type="PANTHER" id="PTHR15944:SF0">
    <property type="entry name" value="PRENYLCYSTEINE LYASE DOMAIN-CONTAINING PROTEIN"/>
    <property type="match status" value="1"/>
</dbReference>
<evidence type="ECO:0000313" key="10">
    <source>
        <dbReference type="Proteomes" id="UP000465221"/>
    </source>
</evidence>
<evidence type="ECO:0000256" key="4">
    <source>
        <dbReference type="ARBA" id="ARBA00022729"/>
    </source>
</evidence>
<keyword evidence="3" id="KW-0285">Flavoprotein</keyword>
<organism evidence="9 10">
    <name type="scientific">Aspergillus udagawae</name>
    <dbReference type="NCBI Taxonomy" id="91492"/>
    <lineage>
        <taxon>Eukaryota</taxon>
        <taxon>Fungi</taxon>
        <taxon>Dikarya</taxon>
        <taxon>Ascomycota</taxon>
        <taxon>Pezizomycotina</taxon>
        <taxon>Eurotiomycetes</taxon>
        <taxon>Eurotiomycetidae</taxon>
        <taxon>Eurotiales</taxon>
        <taxon>Aspergillaceae</taxon>
        <taxon>Aspergillus</taxon>
        <taxon>Aspergillus subgen. Fumigati</taxon>
    </lineage>
</organism>
<dbReference type="Gene3D" id="3.50.50.60">
    <property type="entry name" value="FAD/NAD(P)-binding domain"/>
    <property type="match status" value="1"/>
</dbReference>
<reference evidence="9 10" key="1">
    <citation type="submission" date="2020-01" db="EMBL/GenBank/DDBJ databases">
        <title>Draft genome sequence of Aspergillus udagawae IFM 46972.</title>
        <authorList>
            <person name="Takahashi H."/>
            <person name="Yaguchi T."/>
        </authorList>
    </citation>
    <scope>NUCLEOTIDE SEQUENCE [LARGE SCALE GENOMIC DNA]</scope>
    <source>
        <strain evidence="9 10">IFM 46972</strain>
    </source>
</reference>
<sequence length="548" mass="60087">MTSNALMDSSSRSIQHALLRLFTISFTIVLCFASLINAQQQPLESPHDSPKRVAIIGAGAAGSSTAYSLRKIADSLQVPVDITVYERNSYIGGRSTTVNALNDSRYPVELGASIFVSVNYNLVNASKELGLTVRSADHARPRESDDTLGVWDGEQFVLVLQDTYSWWNIAKLIWRYGLSPIRTQNLMKSTVNKFLRLYDSPYFPFRSLTSAAAAVDLLNTTSVPGDVFLHNGGISAEFSRDVIQASTRVNYGQNLPLIHGLETMVCMATDGAVSIDGGNWQIFDGMLGSSEADVRVNHSVTSIQRNSDGTLTIGFKATEVEESSVFDEVVIAGPLQDSGITIEPPLEHGPDEIPYVKLHVTLFSSPHRLSPQFFNLPSNSRAPETVLTTLPRGVNLSSSKAGVGPAGFWSISTLRTVQAPRSDGTHQKQYVYKVFSPERLTASFVGDILGLEHKAYSANSTIGDLPKEDVSWHHEKIWNPYPFLYPRVTFEDTMLAPSLWYTGGIESFISTMETSALMGKNIASLISQSWGDKGGDSQETSRQERTEL</sequence>
<dbReference type="Pfam" id="PF07156">
    <property type="entry name" value="Prenylcys_lyase"/>
    <property type="match status" value="1"/>
</dbReference>
<dbReference type="GO" id="GO:0001735">
    <property type="term" value="F:prenylcysteine oxidase activity"/>
    <property type="evidence" value="ECO:0007669"/>
    <property type="project" value="InterPro"/>
</dbReference>
<keyword evidence="6" id="KW-0560">Oxidoreductase</keyword>
<evidence type="ECO:0000256" key="3">
    <source>
        <dbReference type="ARBA" id="ARBA00022630"/>
    </source>
</evidence>
<keyword evidence="4" id="KW-0732">Signal</keyword>
<dbReference type="GO" id="GO:0030327">
    <property type="term" value="P:prenylated protein catabolic process"/>
    <property type="evidence" value="ECO:0007669"/>
    <property type="project" value="TreeGrafter"/>
</dbReference>
<evidence type="ECO:0000256" key="5">
    <source>
        <dbReference type="ARBA" id="ARBA00022827"/>
    </source>
</evidence>
<dbReference type="PIRSF" id="PIRSF036292">
    <property type="entry name" value="Prenylcysteine_oxidase"/>
    <property type="match status" value="1"/>
</dbReference>
<comment type="cofactor">
    <cofactor evidence="1">
        <name>FAD</name>
        <dbReference type="ChEBI" id="CHEBI:57692"/>
    </cofactor>
</comment>
<evidence type="ECO:0000256" key="2">
    <source>
        <dbReference type="ARBA" id="ARBA00009967"/>
    </source>
</evidence>
<dbReference type="AlphaFoldDB" id="A0A8H3PIU8"/>
<dbReference type="Proteomes" id="UP000465221">
    <property type="component" value="Unassembled WGS sequence"/>
</dbReference>
<accession>A0A8H3PIU8</accession>
<protein>
    <submittedName>
        <fullName evidence="9">Farnesylcysteine lyase</fullName>
    </submittedName>
</protein>
<evidence type="ECO:0000256" key="6">
    <source>
        <dbReference type="ARBA" id="ARBA00023002"/>
    </source>
</evidence>
<keyword evidence="7" id="KW-0325">Glycoprotein</keyword>
<gene>
    <name evidence="9" type="ORF">IFM46972_09121</name>
</gene>
<dbReference type="GO" id="GO:0016829">
    <property type="term" value="F:lyase activity"/>
    <property type="evidence" value="ECO:0007669"/>
    <property type="project" value="UniProtKB-KW"/>
</dbReference>
<dbReference type="PANTHER" id="PTHR15944">
    <property type="entry name" value="FARNESYLCYSTEINE LYASE"/>
    <property type="match status" value="1"/>
</dbReference>
<dbReference type="GO" id="GO:0030328">
    <property type="term" value="P:prenylcysteine catabolic process"/>
    <property type="evidence" value="ECO:0007669"/>
    <property type="project" value="InterPro"/>
</dbReference>
<evidence type="ECO:0000313" key="9">
    <source>
        <dbReference type="EMBL" id="GFF50743.1"/>
    </source>
</evidence>
<dbReference type="EMBL" id="BLKC01000085">
    <property type="protein sequence ID" value="GFF50743.1"/>
    <property type="molecule type" value="Genomic_DNA"/>
</dbReference>
<dbReference type="Pfam" id="PF13450">
    <property type="entry name" value="NAD_binding_8"/>
    <property type="match status" value="1"/>
</dbReference>
<keyword evidence="5" id="KW-0274">FAD</keyword>
<feature type="domain" description="Prenylcysteine lyase" evidence="8">
    <location>
        <begin position="161"/>
        <end position="533"/>
    </location>
</feature>
<name>A0A8H3PIU8_9EURO</name>
<evidence type="ECO:0000256" key="1">
    <source>
        <dbReference type="ARBA" id="ARBA00001974"/>
    </source>
</evidence>
<keyword evidence="9" id="KW-0456">Lyase</keyword>
<dbReference type="SUPFAM" id="SSF51905">
    <property type="entry name" value="FAD/NAD(P)-binding domain"/>
    <property type="match status" value="1"/>
</dbReference>
<dbReference type="InterPro" id="IPR017046">
    <property type="entry name" value="Prenylcysteine_Oxase1"/>
</dbReference>
<comment type="caution">
    <text evidence="9">The sequence shown here is derived from an EMBL/GenBank/DDBJ whole genome shotgun (WGS) entry which is preliminary data.</text>
</comment>
<comment type="similarity">
    <text evidence="2">Belongs to the prenylcysteine oxidase family.</text>
</comment>
<proteinExistence type="inferred from homology"/>
<dbReference type="FunFam" id="3.50.50.60:FF:000455">
    <property type="entry name" value="Prenylcysteine lyase, putative"/>
    <property type="match status" value="1"/>
</dbReference>
<dbReference type="InterPro" id="IPR036188">
    <property type="entry name" value="FAD/NAD-bd_sf"/>
</dbReference>